<reference evidence="2 3" key="1">
    <citation type="submission" date="2020-08" db="EMBL/GenBank/DDBJ databases">
        <title>Sequencing the genomes of 1000 actinobacteria strains.</title>
        <authorList>
            <person name="Klenk H.-P."/>
        </authorList>
    </citation>
    <scope>NUCLEOTIDE SEQUENCE [LARGE SCALE GENOMIC DNA]</scope>
    <source>
        <strain evidence="2 3">DSM 45784</strain>
    </source>
</reference>
<dbReference type="EMBL" id="JACHND010000001">
    <property type="protein sequence ID" value="MBB4701510.1"/>
    <property type="molecule type" value="Genomic_DNA"/>
</dbReference>
<evidence type="ECO:0000256" key="1">
    <source>
        <dbReference type="SAM" id="Phobius"/>
    </source>
</evidence>
<keyword evidence="1" id="KW-0812">Transmembrane</keyword>
<evidence type="ECO:0000313" key="2">
    <source>
        <dbReference type="EMBL" id="MBB4701510.1"/>
    </source>
</evidence>
<feature type="transmembrane region" description="Helical" evidence="1">
    <location>
        <begin position="34"/>
        <end position="53"/>
    </location>
</feature>
<evidence type="ECO:0000313" key="3">
    <source>
        <dbReference type="Proteomes" id="UP000542210"/>
    </source>
</evidence>
<keyword evidence="1" id="KW-1133">Transmembrane helix</keyword>
<name>A0A7W7D8U0_9ACTN</name>
<gene>
    <name evidence="2" type="ORF">BJ982_003054</name>
</gene>
<dbReference type="Proteomes" id="UP000542210">
    <property type="component" value="Unassembled WGS sequence"/>
</dbReference>
<keyword evidence="1" id="KW-0472">Membrane</keyword>
<keyword evidence="3" id="KW-1185">Reference proteome</keyword>
<sequence length="57" mass="5779">MFSERALLALLCAAMVTAVMTGLRLADHASWPQALGIGLGAGGATLLGVISLLNRGK</sequence>
<accession>A0A7W7D8U0</accession>
<comment type="caution">
    <text evidence="2">The sequence shown here is derived from an EMBL/GenBank/DDBJ whole genome shotgun (WGS) entry which is preliminary data.</text>
</comment>
<dbReference type="RefSeq" id="WP_184880620.1">
    <property type="nucleotide sequence ID" value="NZ_BOOV01000016.1"/>
</dbReference>
<dbReference type="AlphaFoldDB" id="A0A7W7D8U0"/>
<proteinExistence type="predicted"/>
<protein>
    <submittedName>
        <fullName evidence="2">Uncharacterized protein</fullName>
    </submittedName>
</protein>
<organism evidence="2 3">
    <name type="scientific">Sphaerisporangium siamense</name>
    <dbReference type="NCBI Taxonomy" id="795645"/>
    <lineage>
        <taxon>Bacteria</taxon>
        <taxon>Bacillati</taxon>
        <taxon>Actinomycetota</taxon>
        <taxon>Actinomycetes</taxon>
        <taxon>Streptosporangiales</taxon>
        <taxon>Streptosporangiaceae</taxon>
        <taxon>Sphaerisporangium</taxon>
    </lineage>
</organism>